<feature type="compositionally biased region" description="Basic and acidic residues" evidence="1">
    <location>
        <begin position="210"/>
        <end position="219"/>
    </location>
</feature>
<evidence type="ECO:0000313" key="2">
    <source>
        <dbReference type="EMBL" id="GJE86255.1"/>
    </source>
</evidence>
<sequence length="269" mass="28912">MALAFGILGIVLNLAVYCRWYYGSPTLPPASRAALERARTATFRVRRRPATWRCARRPAHSVWAECEHRLGGARGEGESGARSGSVVLTGRALVGRHHSLPRICGVYLLDLPARTGQDKAMVLHCSGRSGARAAQHAPRPVKLAQPCAYITAGARARAPAAAGSCTLFRVGGANRQSPLLMQPYIQRARKTEDCGPSRQNDMATISANADDTRQRDSDTSRPSGNHGGQRQEIRRAHMTVLAIIQAAKIHHLSANAVASSKVAEASLKS</sequence>
<keyword evidence="3" id="KW-1185">Reference proteome</keyword>
<feature type="compositionally biased region" description="Polar residues" evidence="1">
    <location>
        <begin position="197"/>
        <end position="209"/>
    </location>
</feature>
<protein>
    <submittedName>
        <fullName evidence="2">Uncharacterized protein</fullName>
    </submittedName>
</protein>
<comment type="caution">
    <text evidence="2">The sequence shown here is derived from an EMBL/GenBank/DDBJ whole genome shotgun (WGS) entry which is preliminary data.</text>
</comment>
<gene>
    <name evidence="2" type="ORF">PsYK624_023350</name>
</gene>
<dbReference type="Proteomes" id="UP000703269">
    <property type="component" value="Unassembled WGS sequence"/>
</dbReference>
<proteinExistence type="predicted"/>
<name>A0A9P3G1M3_9APHY</name>
<evidence type="ECO:0000256" key="1">
    <source>
        <dbReference type="SAM" id="MobiDB-lite"/>
    </source>
</evidence>
<reference evidence="2 3" key="1">
    <citation type="submission" date="2021-08" db="EMBL/GenBank/DDBJ databases">
        <title>Draft Genome Sequence of Phanerochaete sordida strain YK-624.</title>
        <authorList>
            <person name="Mori T."/>
            <person name="Dohra H."/>
            <person name="Suzuki T."/>
            <person name="Kawagishi H."/>
            <person name="Hirai H."/>
        </authorList>
    </citation>
    <scope>NUCLEOTIDE SEQUENCE [LARGE SCALE GENOMIC DNA]</scope>
    <source>
        <strain evidence="2 3">YK-624</strain>
    </source>
</reference>
<evidence type="ECO:0000313" key="3">
    <source>
        <dbReference type="Proteomes" id="UP000703269"/>
    </source>
</evidence>
<organism evidence="2 3">
    <name type="scientific">Phanerochaete sordida</name>
    <dbReference type="NCBI Taxonomy" id="48140"/>
    <lineage>
        <taxon>Eukaryota</taxon>
        <taxon>Fungi</taxon>
        <taxon>Dikarya</taxon>
        <taxon>Basidiomycota</taxon>
        <taxon>Agaricomycotina</taxon>
        <taxon>Agaricomycetes</taxon>
        <taxon>Polyporales</taxon>
        <taxon>Phanerochaetaceae</taxon>
        <taxon>Phanerochaete</taxon>
    </lineage>
</organism>
<dbReference type="EMBL" id="BPQB01000003">
    <property type="protein sequence ID" value="GJE86255.1"/>
    <property type="molecule type" value="Genomic_DNA"/>
</dbReference>
<feature type="region of interest" description="Disordered" evidence="1">
    <location>
        <begin position="190"/>
        <end position="231"/>
    </location>
</feature>
<dbReference type="AlphaFoldDB" id="A0A9P3G1M3"/>
<accession>A0A9P3G1M3</accession>